<dbReference type="GO" id="GO:0046872">
    <property type="term" value="F:metal ion binding"/>
    <property type="evidence" value="ECO:0007669"/>
    <property type="project" value="UniProtKB-KW"/>
</dbReference>
<evidence type="ECO:0000313" key="4">
    <source>
        <dbReference type="Proteomes" id="UP001054252"/>
    </source>
</evidence>
<dbReference type="InterPro" id="IPR011257">
    <property type="entry name" value="DNA_glycosylase"/>
</dbReference>
<gene>
    <name evidence="3" type="ORF">SLEP1_g52767</name>
</gene>
<name>A0AAV5M7A4_9ROSI</name>
<protein>
    <recommendedName>
        <fullName evidence="5">DNA-3-methyladenine glycosylase I</fullName>
    </recommendedName>
</protein>
<dbReference type="PANTHER" id="PTHR31116">
    <property type="entry name" value="OS04G0501200 PROTEIN"/>
    <property type="match status" value="1"/>
</dbReference>
<dbReference type="SUPFAM" id="SSF48150">
    <property type="entry name" value="DNA-glycosylase"/>
    <property type="match status" value="1"/>
</dbReference>
<dbReference type="PANTHER" id="PTHR31116:SF43">
    <property type="entry name" value="DNA GLYCOSYLASE SUPERFAMILY PROTEIN"/>
    <property type="match status" value="1"/>
</dbReference>
<keyword evidence="4" id="KW-1185">Reference proteome</keyword>
<feature type="binding site" evidence="1">
    <location>
        <position position="181"/>
    </location>
    <ligand>
        <name>Zn(2+)</name>
        <dbReference type="ChEBI" id="CHEBI:29105"/>
    </ligand>
</feature>
<evidence type="ECO:0000256" key="1">
    <source>
        <dbReference type="PIRSR" id="PIRSR605019-1"/>
    </source>
</evidence>
<keyword evidence="1" id="KW-0479">Metal-binding</keyword>
<dbReference type="GO" id="GO:0008725">
    <property type="term" value="F:DNA-3-methyladenine glycosylase activity"/>
    <property type="evidence" value="ECO:0007669"/>
    <property type="project" value="InterPro"/>
</dbReference>
<accession>A0AAV5M7A4</accession>
<comment type="caution">
    <text evidence="3">The sequence shown here is derived from an EMBL/GenBank/DDBJ whole genome shotgun (WGS) entry which is preliminary data.</text>
</comment>
<feature type="region of interest" description="Disordered" evidence="2">
    <location>
        <begin position="21"/>
        <end position="87"/>
    </location>
</feature>
<dbReference type="Pfam" id="PF03352">
    <property type="entry name" value="Adenine_glyco"/>
    <property type="match status" value="1"/>
</dbReference>
<dbReference type="Gene3D" id="1.10.340.30">
    <property type="entry name" value="Hypothetical protein, domain 2"/>
    <property type="match status" value="1"/>
</dbReference>
<reference evidence="3 4" key="1">
    <citation type="journal article" date="2021" name="Commun. Biol.">
        <title>The genome of Shorea leprosula (Dipterocarpaceae) highlights the ecological relevance of drought in aseasonal tropical rainforests.</title>
        <authorList>
            <person name="Ng K.K.S."/>
            <person name="Kobayashi M.J."/>
            <person name="Fawcett J.A."/>
            <person name="Hatakeyama M."/>
            <person name="Paape T."/>
            <person name="Ng C.H."/>
            <person name="Ang C.C."/>
            <person name="Tnah L.H."/>
            <person name="Lee C.T."/>
            <person name="Nishiyama T."/>
            <person name="Sese J."/>
            <person name="O'Brien M.J."/>
            <person name="Copetti D."/>
            <person name="Mohd Noor M.I."/>
            <person name="Ong R.C."/>
            <person name="Putra M."/>
            <person name="Sireger I.Z."/>
            <person name="Indrioko S."/>
            <person name="Kosugi Y."/>
            <person name="Izuno A."/>
            <person name="Isagi Y."/>
            <person name="Lee S.L."/>
            <person name="Shimizu K.K."/>
        </authorList>
    </citation>
    <scope>NUCLEOTIDE SEQUENCE [LARGE SCALE GENOMIC DNA]</scope>
    <source>
        <strain evidence="3">214</strain>
    </source>
</reference>
<evidence type="ECO:0008006" key="5">
    <source>
        <dbReference type="Google" id="ProtNLM"/>
    </source>
</evidence>
<sequence>MCPSKPKLLNPTNVIAEIIGRPVLQPTSNQVPNFKNKSAKPPTSPVSKGMTKPSFSPPISPKLKSLRPVAPKRAKDPNELSSSSEKISTPCSTVKLASVVKKPKSASIELPGSIAAARRKQIAIMQVERKMRIAHYGRKKSAKLEKMVVELDTTAKSKANVREKRCSFITDNSDPIYVAYHDEEWGVPVHDDKMLFELLVLTGAQIGSDWTSVLKKRQAFREAFSGFDAEIVAKYSEKKMTSISAEYGIDVRQVRGAVDNANRILEVKEAFGSLDKYLWGFVNHGPIASQYKSWYKIPAKTSKSEFISKDMVRRGFRFVGPTVIHSLMQAAGLTNDHLLTCPRHIQCVAFAK</sequence>
<evidence type="ECO:0000313" key="3">
    <source>
        <dbReference type="EMBL" id="GKV45711.1"/>
    </source>
</evidence>
<feature type="binding site" evidence="1">
    <location>
        <position position="166"/>
    </location>
    <ligand>
        <name>Zn(2+)</name>
        <dbReference type="ChEBI" id="CHEBI:29105"/>
    </ligand>
</feature>
<dbReference type="AlphaFoldDB" id="A0AAV5M7A4"/>
<dbReference type="InterPro" id="IPR005019">
    <property type="entry name" value="Adenine_glyco"/>
</dbReference>
<keyword evidence="1" id="KW-0862">Zinc</keyword>
<feature type="binding site" evidence="1">
    <location>
        <position position="337"/>
    </location>
    <ligand>
        <name>Zn(2+)</name>
        <dbReference type="ChEBI" id="CHEBI:29105"/>
    </ligand>
</feature>
<feature type="compositionally biased region" description="Polar residues" evidence="2">
    <location>
        <begin position="25"/>
        <end position="36"/>
    </location>
</feature>
<organism evidence="3 4">
    <name type="scientific">Rubroshorea leprosula</name>
    <dbReference type="NCBI Taxonomy" id="152421"/>
    <lineage>
        <taxon>Eukaryota</taxon>
        <taxon>Viridiplantae</taxon>
        <taxon>Streptophyta</taxon>
        <taxon>Embryophyta</taxon>
        <taxon>Tracheophyta</taxon>
        <taxon>Spermatophyta</taxon>
        <taxon>Magnoliopsida</taxon>
        <taxon>eudicotyledons</taxon>
        <taxon>Gunneridae</taxon>
        <taxon>Pentapetalae</taxon>
        <taxon>rosids</taxon>
        <taxon>malvids</taxon>
        <taxon>Malvales</taxon>
        <taxon>Dipterocarpaceae</taxon>
        <taxon>Rubroshorea</taxon>
    </lineage>
</organism>
<dbReference type="EMBL" id="BPVZ01000197">
    <property type="protein sequence ID" value="GKV45711.1"/>
    <property type="molecule type" value="Genomic_DNA"/>
</dbReference>
<proteinExistence type="predicted"/>
<dbReference type="GO" id="GO:0006284">
    <property type="term" value="P:base-excision repair"/>
    <property type="evidence" value="ECO:0007669"/>
    <property type="project" value="InterPro"/>
</dbReference>
<dbReference type="Proteomes" id="UP001054252">
    <property type="component" value="Unassembled WGS sequence"/>
</dbReference>
<feature type="binding site" evidence="1">
    <location>
        <position position="341"/>
    </location>
    <ligand>
        <name>Zn(2+)</name>
        <dbReference type="ChEBI" id="CHEBI:29105"/>
    </ligand>
</feature>
<evidence type="ECO:0000256" key="2">
    <source>
        <dbReference type="SAM" id="MobiDB-lite"/>
    </source>
</evidence>